<evidence type="ECO:0000313" key="1">
    <source>
        <dbReference type="EMBL" id="TWU26471.1"/>
    </source>
</evidence>
<comment type="caution">
    <text evidence="1">The sequence shown here is derived from an EMBL/GenBank/DDBJ whole genome shotgun (WGS) entry which is preliminary data.</text>
</comment>
<dbReference type="Gene3D" id="2.60.40.420">
    <property type="entry name" value="Cupredoxins - blue copper proteins"/>
    <property type="match status" value="1"/>
</dbReference>
<sequence length="282" mass="30925">MHEPRHPLASLGEFTLKIRRHALKTRLTQMICGVAAASVLAATPSASQAGDLKIRFEYGGSAAEPAELVVNKDVAFCGKHPIQNERLLVNKENKGIQNVLVYVYTGRGGSKIDDVPAKKATHVLANDACRFEPHIVLCQVGDTLKVTNPDAVGHNANLPFFKNAAQNFLIPPQQDKSVLLEEAEPAPIPVECNIHPWMRAYVVVLEHPYVAKTDENGELVIKDLPEGKELTFRVFHEAGKIDEVTIDGKKEKWSRSRFDVKIKAGMNDLGTVVVPAKALSAE</sequence>
<dbReference type="EMBL" id="SJPT01000001">
    <property type="protein sequence ID" value="TWU26471.1"/>
    <property type="molecule type" value="Genomic_DNA"/>
</dbReference>
<dbReference type="Proteomes" id="UP000316304">
    <property type="component" value="Unassembled WGS sequence"/>
</dbReference>
<accession>A0A5C6CSR6</accession>
<proteinExistence type="predicted"/>
<dbReference type="InterPro" id="IPR008972">
    <property type="entry name" value="Cupredoxin"/>
</dbReference>
<dbReference type="InterPro" id="IPR034242">
    <property type="entry name" value="MauL"/>
</dbReference>
<evidence type="ECO:0000313" key="2">
    <source>
        <dbReference type="Proteomes" id="UP000316304"/>
    </source>
</evidence>
<keyword evidence="2" id="KW-1185">Reference proteome</keyword>
<gene>
    <name evidence="1" type="ORF">Pla52o_03240</name>
</gene>
<protein>
    <recommendedName>
        <fullName evidence="3">Methylamine utilization protein</fullName>
    </recommendedName>
</protein>
<organism evidence="1 2">
    <name type="scientific">Novipirellula galeiformis</name>
    <dbReference type="NCBI Taxonomy" id="2528004"/>
    <lineage>
        <taxon>Bacteria</taxon>
        <taxon>Pseudomonadati</taxon>
        <taxon>Planctomycetota</taxon>
        <taxon>Planctomycetia</taxon>
        <taxon>Pirellulales</taxon>
        <taxon>Pirellulaceae</taxon>
        <taxon>Novipirellula</taxon>
    </lineage>
</organism>
<evidence type="ECO:0008006" key="3">
    <source>
        <dbReference type="Google" id="ProtNLM"/>
    </source>
</evidence>
<dbReference type="CDD" id="cd04221">
    <property type="entry name" value="MauL"/>
    <property type="match status" value="1"/>
</dbReference>
<dbReference type="AlphaFoldDB" id="A0A5C6CSR6"/>
<name>A0A5C6CSR6_9BACT</name>
<dbReference type="SUPFAM" id="SSF49503">
    <property type="entry name" value="Cupredoxins"/>
    <property type="match status" value="1"/>
</dbReference>
<reference evidence="1 2" key="1">
    <citation type="submission" date="2019-02" db="EMBL/GenBank/DDBJ databases">
        <title>Deep-cultivation of Planctomycetes and their phenomic and genomic characterization uncovers novel biology.</title>
        <authorList>
            <person name="Wiegand S."/>
            <person name="Jogler M."/>
            <person name="Boedeker C."/>
            <person name="Pinto D."/>
            <person name="Vollmers J."/>
            <person name="Rivas-Marin E."/>
            <person name="Kohn T."/>
            <person name="Peeters S.H."/>
            <person name="Heuer A."/>
            <person name="Rast P."/>
            <person name="Oberbeckmann S."/>
            <person name="Bunk B."/>
            <person name="Jeske O."/>
            <person name="Meyerdierks A."/>
            <person name="Storesund J.E."/>
            <person name="Kallscheuer N."/>
            <person name="Luecker S."/>
            <person name="Lage O.M."/>
            <person name="Pohl T."/>
            <person name="Merkel B.J."/>
            <person name="Hornburger P."/>
            <person name="Mueller R.-W."/>
            <person name="Bruemmer F."/>
            <person name="Labrenz M."/>
            <person name="Spormann A.M."/>
            <person name="Op Den Camp H."/>
            <person name="Overmann J."/>
            <person name="Amann R."/>
            <person name="Jetten M.S.M."/>
            <person name="Mascher T."/>
            <person name="Medema M.H."/>
            <person name="Devos D.P."/>
            <person name="Kaster A.-K."/>
            <person name="Ovreas L."/>
            <person name="Rohde M."/>
            <person name="Galperin M.Y."/>
            <person name="Jogler C."/>
        </authorList>
    </citation>
    <scope>NUCLEOTIDE SEQUENCE [LARGE SCALE GENOMIC DNA]</scope>
    <source>
        <strain evidence="1 2">Pla52o</strain>
    </source>
</reference>